<accession>A0A7J6PFH7</accession>
<name>A0A7J6PFH7_PEROL</name>
<comment type="caution">
    <text evidence="4">The sequence shown here is derived from an EMBL/GenBank/DDBJ whole genome shotgun (WGS) entry which is preliminary data.</text>
</comment>
<feature type="transmembrane region" description="Helical" evidence="2">
    <location>
        <begin position="457"/>
        <end position="478"/>
    </location>
</feature>
<proteinExistence type="predicted"/>
<evidence type="ECO:0000259" key="3">
    <source>
        <dbReference type="PROSITE" id="PS50086"/>
    </source>
</evidence>
<dbReference type="FunFam" id="1.10.472.80:FF:000001">
    <property type="entry name" value="TBC1 domain family member 22B"/>
    <property type="match status" value="1"/>
</dbReference>
<feature type="compositionally biased region" description="Basic and acidic residues" evidence="1">
    <location>
        <begin position="20"/>
        <end position="41"/>
    </location>
</feature>
<evidence type="ECO:0000313" key="5">
    <source>
        <dbReference type="Proteomes" id="UP000541610"/>
    </source>
</evidence>
<dbReference type="AlphaFoldDB" id="A0A7J6PFH7"/>
<evidence type="ECO:0000256" key="1">
    <source>
        <dbReference type="SAM" id="MobiDB-lite"/>
    </source>
</evidence>
<dbReference type="Pfam" id="PF00566">
    <property type="entry name" value="RabGAP-TBC"/>
    <property type="match status" value="1"/>
</dbReference>
<protein>
    <recommendedName>
        <fullName evidence="3">Rab-GAP TBC domain-containing protein</fullName>
    </recommendedName>
</protein>
<feature type="region of interest" description="Disordered" evidence="1">
    <location>
        <begin position="20"/>
        <end position="42"/>
    </location>
</feature>
<evidence type="ECO:0000256" key="2">
    <source>
        <dbReference type="SAM" id="Phobius"/>
    </source>
</evidence>
<dbReference type="InterPro" id="IPR035969">
    <property type="entry name" value="Rab-GAP_TBC_sf"/>
</dbReference>
<dbReference type="PROSITE" id="PS50086">
    <property type="entry name" value="TBC_RABGAP"/>
    <property type="match status" value="1"/>
</dbReference>
<dbReference type="PANTHER" id="PTHR22957">
    <property type="entry name" value="TBC1 DOMAIN FAMILY MEMBER GTPASE-ACTIVATING PROTEIN"/>
    <property type="match status" value="1"/>
</dbReference>
<dbReference type="InterPro" id="IPR000195">
    <property type="entry name" value="Rab-GAP-TBC_dom"/>
</dbReference>
<reference evidence="4 5" key="1">
    <citation type="submission" date="2020-04" db="EMBL/GenBank/DDBJ databases">
        <title>Perkinsus olseni comparative genomics.</title>
        <authorList>
            <person name="Bogema D.R."/>
        </authorList>
    </citation>
    <scope>NUCLEOTIDE SEQUENCE [LARGE SCALE GENOMIC DNA]</scope>
    <source>
        <strain evidence="4">00978-12</strain>
    </source>
</reference>
<organism evidence="4 5">
    <name type="scientific">Perkinsus olseni</name>
    <name type="common">Perkinsus atlanticus</name>
    <dbReference type="NCBI Taxonomy" id="32597"/>
    <lineage>
        <taxon>Eukaryota</taxon>
        <taxon>Sar</taxon>
        <taxon>Alveolata</taxon>
        <taxon>Perkinsozoa</taxon>
        <taxon>Perkinsea</taxon>
        <taxon>Perkinsida</taxon>
        <taxon>Perkinsidae</taxon>
        <taxon>Perkinsus</taxon>
    </lineage>
</organism>
<dbReference type="OrthoDB" id="26371at2759"/>
<dbReference type="EMBL" id="JABANP010000035">
    <property type="protein sequence ID" value="KAF4694200.1"/>
    <property type="molecule type" value="Genomic_DNA"/>
</dbReference>
<dbReference type="Proteomes" id="UP000541610">
    <property type="component" value="Unassembled WGS sequence"/>
</dbReference>
<dbReference type="Gene3D" id="1.10.472.80">
    <property type="entry name" value="Ypt/Rab-GAP domain of gyp1p, domain 3"/>
    <property type="match status" value="1"/>
</dbReference>
<dbReference type="PANTHER" id="PTHR22957:SF26">
    <property type="entry name" value="LD44506P"/>
    <property type="match status" value="1"/>
</dbReference>
<dbReference type="Gene3D" id="1.10.8.270">
    <property type="entry name" value="putative rabgap domain of human tbc1 domain family member 14 like domains"/>
    <property type="match status" value="1"/>
</dbReference>
<keyword evidence="2" id="KW-0472">Membrane</keyword>
<feature type="domain" description="Rab-GAP TBC" evidence="3">
    <location>
        <begin position="1"/>
        <end position="202"/>
    </location>
</feature>
<dbReference type="SMART" id="SM00164">
    <property type="entry name" value="TBC"/>
    <property type="match status" value="1"/>
</dbReference>
<sequence length="680" mass="76791">MKVRVKAWELALGYLPPRKGTAEECTRSEETRISGERDGSESRAGIFTSERIQKMMERILYIWAARNPTPGYVQGINDILTPFVVILLQAKAGLPIKDVNVDDETLFSDGELMEVESDAYWLLSRVLSDIKDYYTPGQPGIQRLILRLKDIVKRVDEKLASHLEDEMIDYLHIAFRWFNCLMLRELPLRCTLRLWDTCIAENDGFSTYMVYICAAFLVHWGPQLEQMDFSEIMLFFQKVPTSRWTEGEIETLLAEAFVLKSLFDDAPSHLQNQDSTMNTFVKCACFRSPSMAQTPPESANRTGWPMSAAASGSFGNESAGSSVGFSDTFAGLEDFIDDDEALGAATASAVSMEDSVVRRRLRVRTTSIPGARVDLSVVSQVQRDRASLGHGASLGSNAMRYASNGITLAPSSVLQVEVYGRQWNITLPSPSAAVQLLIVLACLASQLLLFGDILYQLLMLAITFVVQGLMLFFLHSGLHLRQRAASGYYSMHGIGKEQEHLGRAQGQTWRTHSQPRREPLRSGTQQWNPFFSKGVLTVAPADVDGHIAPCYSADSFRELGTNTWRRIWAELMSLISSGDVQGMLHVCDRDSYETTFIHALIGYEWRCKWLTDRIPDWHTPVERVFLWIVNIDFCVSLITAREKFKWIKRLSTVLDIFTMPLFMLFVRWGLAIDPEDYLSL</sequence>
<evidence type="ECO:0000313" key="4">
    <source>
        <dbReference type="EMBL" id="KAF4694200.1"/>
    </source>
</evidence>
<dbReference type="GO" id="GO:0005096">
    <property type="term" value="F:GTPase activator activity"/>
    <property type="evidence" value="ECO:0007669"/>
    <property type="project" value="TreeGrafter"/>
</dbReference>
<dbReference type="SUPFAM" id="SSF47923">
    <property type="entry name" value="Ypt/Rab-GAP domain of gyp1p"/>
    <property type="match status" value="2"/>
</dbReference>
<keyword evidence="2" id="KW-1133">Transmembrane helix</keyword>
<gene>
    <name evidence="4" type="ORF">FOZ60_008682</name>
</gene>
<keyword evidence="2" id="KW-0812">Transmembrane</keyword>
<feature type="transmembrane region" description="Helical" evidence="2">
    <location>
        <begin position="652"/>
        <end position="670"/>
    </location>
</feature>